<dbReference type="Proteomes" id="UP000053317">
    <property type="component" value="Unassembled WGS sequence"/>
</dbReference>
<dbReference type="InterPro" id="IPR029058">
    <property type="entry name" value="AB_hydrolase_fold"/>
</dbReference>
<comment type="caution">
    <text evidence="1">The sequence shown here is derived from an EMBL/GenBank/DDBJ whole genome shotgun (WGS) entry which is preliminary data.</text>
</comment>
<dbReference type="AlphaFoldDB" id="A0A0G2GW17"/>
<evidence type="ECO:0000313" key="1">
    <source>
        <dbReference type="EMBL" id="KKY20885.1"/>
    </source>
</evidence>
<dbReference type="OrthoDB" id="5592486at2759"/>
<gene>
    <name evidence="1" type="ORF">UCRPC4_g03961</name>
</gene>
<proteinExistence type="predicted"/>
<evidence type="ECO:0000313" key="2">
    <source>
        <dbReference type="Proteomes" id="UP000053317"/>
    </source>
</evidence>
<dbReference type="SUPFAM" id="SSF53474">
    <property type="entry name" value="alpha/beta-Hydrolases"/>
    <property type="match status" value="1"/>
</dbReference>
<sequence>MEHLNTVVVFRLTTMRNGLRQGSNLISTRRPFSYAACRWRESGIHEDKDVSQARKDAKDPRLGQLIKDDFASFRDSYEPPKHPVVLAHGLLGFDELRLAGAYLPGIQYWRGIREAMIARGITVINATVAPSGSIEERAEDLEASIRAKAAGEKVNIIAGLDSRYLVSRIKPTAFEVASLTTVSSPHHGSSFADFVFREIGDKRLAKLYKLAEKLNLETGAFRQLTQEYARNDFNPKTPDIEDVRLLSAFRFSHGHIIQEEGPNDGLVSVQSAMWGQYKGTLVGVSHLDLINWLKWYASEIFGQKRKSVFHEL</sequence>
<accession>A0A0G2GW17</accession>
<reference evidence="1 2" key="2">
    <citation type="submission" date="2015-05" db="EMBL/GenBank/DDBJ databases">
        <authorList>
            <person name="Morales-Cruz A."/>
            <person name="Amrine K.C."/>
            <person name="Cantu D."/>
        </authorList>
    </citation>
    <scope>NUCLEOTIDE SEQUENCE [LARGE SCALE GENOMIC DNA]</scope>
    <source>
        <strain evidence="1">UCRPC4</strain>
    </source>
</reference>
<dbReference type="Gene3D" id="3.40.50.1820">
    <property type="entry name" value="alpha/beta hydrolase"/>
    <property type="match status" value="1"/>
</dbReference>
<name>A0A0G2GW17_PHACM</name>
<organism evidence="1 2">
    <name type="scientific">Phaeomoniella chlamydospora</name>
    <name type="common">Phaeoacremonium chlamydosporum</name>
    <dbReference type="NCBI Taxonomy" id="158046"/>
    <lineage>
        <taxon>Eukaryota</taxon>
        <taxon>Fungi</taxon>
        <taxon>Dikarya</taxon>
        <taxon>Ascomycota</taxon>
        <taxon>Pezizomycotina</taxon>
        <taxon>Eurotiomycetes</taxon>
        <taxon>Chaetothyriomycetidae</taxon>
        <taxon>Phaeomoniellales</taxon>
        <taxon>Phaeomoniellaceae</taxon>
        <taxon>Phaeomoniella</taxon>
    </lineage>
</organism>
<keyword evidence="2" id="KW-1185">Reference proteome</keyword>
<reference evidence="1 2" key="1">
    <citation type="submission" date="2015-05" db="EMBL/GenBank/DDBJ databases">
        <title>Distinctive expansion of gene families associated with plant cell wall degradation and secondary metabolism in the genomes of grapevine trunk pathogens.</title>
        <authorList>
            <person name="Lawrence D.P."/>
            <person name="Travadon R."/>
            <person name="Rolshausen P.E."/>
            <person name="Baumgartner K."/>
        </authorList>
    </citation>
    <scope>NUCLEOTIDE SEQUENCE [LARGE SCALE GENOMIC DNA]</scope>
    <source>
        <strain evidence="1">UCRPC4</strain>
    </source>
</reference>
<protein>
    <submittedName>
        <fullName evidence="1">Putative triacylglycerol lipase</fullName>
    </submittedName>
</protein>
<dbReference type="EMBL" id="LCWF01000091">
    <property type="protein sequence ID" value="KKY20885.1"/>
    <property type="molecule type" value="Genomic_DNA"/>
</dbReference>